<dbReference type="SUPFAM" id="SSF55073">
    <property type="entry name" value="Nucleotide cyclase"/>
    <property type="match status" value="1"/>
</dbReference>
<dbReference type="KEGG" id="lhk:LHK_00861"/>
<dbReference type="HOGENOM" id="CLU_3026691_0_0_4"/>
<name>C1D537_LARHH</name>
<evidence type="ECO:0000313" key="1">
    <source>
        <dbReference type="EMBL" id="ACO73854.1"/>
    </source>
</evidence>
<protein>
    <recommendedName>
        <fullName evidence="3">GGDEF domain-containing protein</fullName>
    </recommendedName>
</protein>
<organism evidence="1 2">
    <name type="scientific">Laribacter hongkongensis (strain HLHK9)</name>
    <dbReference type="NCBI Taxonomy" id="557598"/>
    <lineage>
        <taxon>Bacteria</taxon>
        <taxon>Pseudomonadati</taxon>
        <taxon>Pseudomonadota</taxon>
        <taxon>Betaproteobacteria</taxon>
        <taxon>Neisseriales</taxon>
        <taxon>Aquaspirillaceae</taxon>
        <taxon>Laribacter</taxon>
    </lineage>
</organism>
<dbReference type="Gene3D" id="3.30.70.270">
    <property type="match status" value="1"/>
</dbReference>
<dbReference type="InterPro" id="IPR043128">
    <property type="entry name" value="Rev_trsase/Diguanyl_cyclase"/>
</dbReference>
<dbReference type="EMBL" id="CP001154">
    <property type="protein sequence ID" value="ACO73854.1"/>
    <property type="molecule type" value="Genomic_DNA"/>
</dbReference>
<dbReference type="InterPro" id="IPR029787">
    <property type="entry name" value="Nucleotide_cyclase"/>
</dbReference>
<evidence type="ECO:0000313" key="2">
    <source>
        <dbReference type="Proteomes" id="UP000002010"/>
    </source>
</evidence>
<dbReference type="eggNOG" id="COG3706">
    <property type="taxonomic scope" value="Bacteria"/>
</dbReference>
<dbReference type="AlphaFoldDB" id="C1D537"/>
<keyword evidence="2" id="KW-1185">Reference proteome</keyword>
<evidence type="ECO:0008006" key="3">
    <source>
        <dbReference type="Google" id="ProtNLM"/>
    </source>
</evidence>
<reference evidence="1 2" key="1">
    <citation type="journal article" date="2009" name="PLoS Genet.">
        <title>The complete genome and proteome of Laribacter hongkongensis reveal potential mechanisms for adaptations to different temperatures and habitats.</title>
        <authorList>
            <person name="Woo P.C."/>
            <person name="Lau S.K."/>
            <person name="Tse H."/>
            <person name="Teng J.L."/>
            <person name="Curreem S.O."/>
            <person name="Tsang A.K."/>
            <person name="Fan R.Y."/>
            <person name="Wong G.K."/>
            <person name="Huang Y."/>
            <person name="Loman N.J."/>
            <person name="Snyder L.A."/>
            <person name="Cai J.J."/>
            <person name="Huang J.D."/>
            <person name="Mak W."/>
            <person name="Pallen M.J."/>
            <person name="Lok S."/>
            <person name="Yuen K.Y."/>
        </authorList>
    </citation>
    <scope>NUCLEOTIDE SEQUENCE [LARGE SCALE GENOMIC DNA]</scope>
    <source>
        <strain evidence="1 2">HLHK9</strain>
    </source>
</reference>
<dbReference type="STRING" id="557598.LHK_00861"/>
<accession>C1D537</accession>
<sequence length="55" mass="5626">MAVHGASSRSVWGLPGCVPQAGQTSTSLLQAADAALYQAKQAGRDSIRQVAVEEG</sequence>
<gene>
    <name evidence="1" type="ordered locus">LHK_00861</name>
</gene>
<dbReference type="Proteomes" id="UP000002010">
    <property type="component" value="Chromosome"/>
</dbReference>
<proteinExistence type="predicted"/>